<dbReference type="InterPro" id="IPR037396">
    <property type="entry name" value="FMN_HAD"/>
</dbReference>
<dbReference type="Pfam" id="PF01070">
    <property type="entry name" value="FMN_dh"/>
    <property type="match status" value="1"/>
</dbReference>
<keyword evidence="8" id="KW-1185">Reference proteome</keyword>
<evidence type="ECO:0000256" key="2">
    <source>
        <dbReference type="ARBA" id="ARBA00023002"/>
    </source>
</evidence>
<dbReference type="GO" id="GO:0016853">
    <property type="term" value="F:isomerase activity"/>
    <property type="evidence" value="ECO:0007669"/>
    <property type="project" value="UniProtKB-KW"/>
</dbReference>
<feature type="binding site" evidence="5">
    <location>
        <position position="162"/>
    </location>
    <ligand>
        <name>glyoxylate</name>
        <dbReference type="ChEBI" id="CHEBI:36655"/>
    </ligand>
</feature>
<feature type="binding site" evidence="5">
    <location>
        <position position="138"/>
    </location>
    <ligand>
        <name>FMN</name>
        <dbReference type="ChEBI" id="CHEBI:58210"/>
    </ligand>
</feature>
<sequence>MTTPEDSAQAPAGRGRARQDAIYRPGALGIAPTVPTDTTELERRAKRAMTPKAWAYVAGGAGSGATMRANREAFDRWQVVPRMLHATTERDLGVRILDTDLAAPLMLAPVGAAGLITDDADVRIARGARASGIPYVFSCQGSAPMELTARAMAGTPFWYQLYWSTDEDLVDSMIGRAEAAGAQALVVTLDTTMLGWRTQDLDLGSLPFARGQGIAQYTSDPRFMSLVRRRLAAAGAKAQDLGLDPRRPVDLARAAKGGAGTLLSMSREHPGALRANLRSAEPRAAVETFLDIYSNPGLSWEHIATLKDRTSLPVVLKGVLHEDDAQRAFDSGVDGIVVSNHGGRQVDRSISALDALVRIRDAVGPEPTVLMDSGIRTGADLFMALALGADTCLLGRPHVYGLALDGAAGVSAVIDGVLAELDLTMGLVGAASIADITRDLLVEG</sequence>
<feature type="binding site" evidence="5">
    <location>
        <position position="339"/>
    </location>
    <ligand>
        <name>FMN</name>
        <dbReference type="ChEBI" id="CHEBI:58210"/>
    </ligand>
</feature>
<dbReference type="PANTHER" id="PTHR10578">
    <property type="entry name" value="S -2-HYDROXY-ACID OXIDASE-RELATED"/>
    <property type="match status" value="1"/>
</dbReference>
<comment type="cofactor">
    <cofactor evidence="1">
        <name>FMN</name>
        <dbReference type="ChEBI" id="CHEBI:58210"/>
    </cofactor>
</comment>
<dbReference type="GO" id="GO:0016491">
    <property type="term" value="F:oxidoreductase activity"/>
    <property type="evidence" value="ECO:0007669"/>
    <property type="project" value="UniProtKB-KW"/>
</dbReference>
<keyword evidence="5" id="KW-0285">Flavoprotein</keyword>
<feature type="binding site" evidence="5">
    <location>
        <position position="56"/>
    </location>
    <ligand>
        <name>glyoxylate</name>
        <dbReference type="ChEBI" id="CHEBI:36655"/>
    </ligand>
</feature>
<feature type="active site" description="Proton acceptor" evidence="4">
    <location>
        <position position="341"/>
    </location>
</feature>
<feature type="binding site" evidence="5">
    <location>
        <begin position="372"/>
        <end position="376"/>
    </location>
    <ligand>
        <name>FMN</name>
        <dbReference type="ChEBI" id="CHEBI:58210"/>
    </ligand>
</feature>
<evidence type="ECO:0000256" key="1">
    <source>
        <dbReference type="ARBA" id="ARBA00001917"/>
    </source>
</evidence>
<evidence type="ECO:0000313" key="8">
    <source>
        <dbReference type="Proteomes" id="UP000554054"/>
    </source>
</evidence>
<feature type="binding site" evidence="5">
    <location>
        <position position="341"/>
    </location>
    <ligand>
        <name>glyoxylate</name>
        <dbReference type="ChEBI" id="CHEBI:36655"/>
    </ligand>
</feature>
<dbReference type="InterPro" id="IPR012133">
    <property type="entry name" value="Alpha-hydoxy_acid_DH_FMN"/>
</dbReference>
<protein>
    <submittedName>
        <fullName evidence="7">Isopentenyl diphosphate isomerase/L-lactate dehydrogenase-like FMN-dependent dehydrogenase</fullName>
    </submittedName>
</protein>
<evidence type="ECO:0000313" key="7">
    <source>
        <dbReference type="EMBL" id="NYF98127.1"/>
    </source>
</evidence>
<dbReference type="Gene3D" id="3.20.20.70">
    <property type="entry name" value="Aldolase class I"/>
    <property type="match status" value="1"/>
</dbReference>
<reference evidence="7 8" key="1">
    <citation type="submission" date="2020-07" db="EMBL/GenBank/DDBJ databases">
        <title>Sequencing the genomes of 1000 actinobacteria strains.</title>
        <authorList>
            <person name="Klenk H.-P."/>
        </authorList>
    </citation>
    <scope>NUCLEOTIDE SEQUENCE [LARGE SCALE GENOMIC DNA]</scope>
    <source>
        <strain evidence="7 8">DSM 26154</strain>
    </source>
</reference>
<feature type="binding site" evidence="5">
    <location>
        <position position="344"/>
    </location>
    <ligand>
        <name>glyoxylate</name>
        <dbReference type="ChEBI" id="CHEBI:36655"/>
    </ligand>
</feature>
<gene>
    <name evidence="7" type="ORF">BJY20_001519</name>
</gene>
<feature type="binding site" evidence="5">
    <location>
        <position position="188"/>
    </location>
    <ligand>
        <name>FMN</name>
        <dbReference type="ChEBI" id="CHEBI:58210"/>
    </ligand>
</feature>
<dbReference type="SUPFAM" id="SSF51395">
    <property type="entry name" value="FMN-linked oxidoreductases"/>
    <property type="match status" value="1"/>
</dbReference>
<name>A0A852VM19_9MICO</name>
<comment type="caution">
    <text evidence="7">The sequence shown here is derived from an EMBL/GenBank/DDBJ whole genome shotgun (WGS) entry which is preliminary data.</text>
</comment>
<feature type="binding site" evidence="5">
    <location>
        <position position="160"/>
    </location>
    <ligand>
        <name>FMN</name>
        <dbReference type="ChEBI" id="CHEBI:58210"/>
    </ligand>
</feature>
<feature type="binding site" evidence="5">
    <location>
        <begin position="395"/>
        <end position="396"/>
    </location>
    <ligand>
        <name>FMN</name>
        <dbReference type="ChEBI" id="CHEBI:58210"/>
    </ligand>
</feature>
<feature type="binding site" evidence="5">
    <location>
        <begin position="109"/>
        <end position="111"/>
    </location>
    <ligand>
        <name>FMN</name>
        <dbReference type="ChEBI" id="CHEBI:58210"/>
    </ligand>
</feature>
<dbReference type="AlphaFoldDB" id="A0A852VM19"/>
<dbReference type="PANTHER" id="PTHR10578:SF143">
    <property type="entry name" value="FMN-DEPENDENT ALPHA-HYDROXY ACID DEHYDROGENASE PB1A11.03"/>
    <property type="match status" value="1"/>
</dbReference>
<dbReference type="PROSITE" id="PS51349">
    <property type="entry name" value="FMN_HYDROXY_ACID_DH_2"/>
    <property type="match status" value="1"/>
</dbReference>
<evidence type="ECO:0000259" key="6">
    <source>
        <dbReference type="PROSITE" id="PS51349"/>
    </source>
</evidence>
<evidence type="ECO:0000256" key="3">
    <source>
        <dbReference type="ARBA" id="ARBA00024042"/>
    </source>
</evidence>
<keyword evidence="5" id="KW-0288">FMN</keyword>
<dbReference type="InterPro" id="IPR000262">
    <property type="entry name" value="FMN-dep_DH"/>
</dbReference>
<comment type="similarity">
    <text evidence="3">Belongs to the FMN-dependent alpha-hydroxy acid dehydrogenase family.</text>
</comment>
<keyword evidence="7" id="KW-0413">Isomerase</keyword>
<organism evidence="7 8">
    <name type="scientific">Janibacter cremeus</name>
    <dbReference type="NCBI Taxonomy" id="1285192"/>
    <lineage>
        <taxon>Bacteria</taxon>
        <taxon>Bacillati</taxon>
        <taxon>Actinomycetota</taxon>
        <taxon>Actinomycetes</taxon>
        <taxon>Micrococcales</taxon>
        <taxon>Intrasporangiaceae</taxon>
        <taxon>Janibacter</taxon>
    </lineage>
</organism>
<dbReference type="PROSITE" id="PS00557">
    <property type="entry name" value="FMN_HYDROXY_ACID_DH_1"/>
    <property type="match status" value="1"/>
</dbReference>
<feature type="binding site" evidence="5">
    <location>
        <position position="317"/>
    </location>
    <ligand>
        <name>FMN</name>
        <dbReference type="ChEBI" id="CHEBI:58210"/>
    </ligand>
</feature>
<evidence type="ECO:0000256" key="5">
    <source>
        <dbReference type="PIRSR" id="PIRSR000138-2"/>
    </source>
</evidence>
<dbReference type="InterPro" id="IPR008259">
    <property type="entry name" value="FMN_hydac_DH_AS"/>
</dbReference>
<keyword evidence="2" id="KW-0560">Oxidoreductase</keyword>
<evidence type="ECO:0000256" key="4">
    <source>
        <dbReference type="PIRSR" id="PIRSR000138-1"/>
    </source>
</evidence>
<feature type="binding site" evidence="5">
    <location>
        <position position="197"/>
    </location>
    <ligand>
        <name>glyoxylate</name>
        <dbReference type="ChEBI" id="CHEBI:36655"/>
    </ligand>
</feature>
<accession>A0A852VM19</accession>
<dbReference type="EMBL" id="JACCAE010000001">
    <property type="protein sequence ID" value="NYF98127.1"/>
    <property type="molecule type" value="Genomic_DNA"/>
</dbReference>
<proteinExistence type="inferred from homology"/>
<dbReference type="GO" id="GO:0010181">
    <property type="term" value="F:FMN binding"/>
    <property type="evidence" value="ECO:0007669"/>
    <property type="project" value="InterPro"/>
</dbReference>
<dbReference type="InterPro" id="IPR013785">
    <property type="entry name" value="Aldolase_TIM"/>
</dbReference>
<dbReference type="RefSeq" id="WP_185990976.1">
    <property type="nucleotide sequence ID" value="NZ_JACCAE010000001.1"/>
</dbReference>
<dbReference type="Proteomes" id="UP000554054">
    <property type="component" value="Unassembled WGS sequence"/>
</dbReference>
<feature type="domain" description="FMN hydroxy acid dehydrogenase" evidence="6">
    <location>
        <begin position="30"/>
        <end position="444"/>
    </location>
</feature>
<dbReference type="PIRSF" id="PIRSF000138">
    <property type="entry name" value="Al-hdrx_acd_dh"/>
    <property type="match status" value="1"/>
</dbReference>